<dbReference type="EMBL" id="JAAAID010003112">
    <property type="protein sequence ID" value="KAG0000689.1"/>
    <property type="molecule type" value="Genomic_DNA"/>
</dbReference>
<comment type="caution">
    <text evidence="8">The sequence shown here is derived from an EMBL/GenBank/DDBJ whole genome shotgun (WGS) entry which is preliminary data.</text>
</comment>
<evidence type="ECO:0000313" key="9">
    <source>
        <dbReference type="Proteomes" id="UP000703661"/>
    </source>
</evidence>
<dbReference type="FunFam" id="3.30.450.20:FF:000099">
    <property type="entry name" value="Sensory box sensor histidine kinase"/>
    <property type="match status" value="1"/>
</dbReference>
<dbReference type="EC" id="2.7.13.3" evidence="2"/>
<feature type="compositionally biased region" description="Polar residues" evidence="6">
    <location>
        <begin position="555"/>
        <end position="578"/>
    </location>
</feature>
<feature type="compositionally biased region" description="Polar residues" evidence="6">
    <location>
        <begin position="249"/>
        <end position="280"/>
    </location>
</feature>
<feature type="compositionally biased region" description="Polar residues" evidence="6">
    <location>
        <begin position="362"/>
        <end position="377"/>
    </location>
</feature>
<feature type="region of interest" description="Disordered" evidence="6">
    <location>
        <begin position="1"/>
        <end position="135"/>
    </location>
</feature>
<feature type="compositionally biased region" description="Low complexity" evidence="6">
    <location>
        <begin position="1"/>
        <end position="14"/>
    </location>
</feature>
<evidence type="ECO:0000256" key="3">
    <source>
        <dbReference type="ARBA" id="ARBA00022553"/>
    </source>
</evidence>
<evidence type="ECO:0000256" key="1">
    <source>
        <dbReference type="ARBA" id="ARBA00000085"/>
    </source>
</evidence>
<accession>A0A9P6MHL8</accession>
<dbReference type="InterPro" id="IPR001610">
    <property type="entry name" value="PAC"/>
</dbReference>
<keyword evidence="5" id="KW-0418">Kinase</keyword>
<dbReference type="AlphaFoldDB" id="A0A9P6MHL8"/>
<feature type="compositionally biased region" description="Low complexity" evidence="6">
    <location>
        <begin position="445"/>
        <end position="457"/>
    </location>
</feature>
<feature type="region of interest" description="Disordered" evidence="6">
    <location>
        <begin position="434"/>
        <end position="473"/>
    </location>
</feature>
<dbReference type="NCBIfam" id="TIGR00229">
    <property type="entry name" value="sensory_box"/>
    <property type="match status" value="1"/>
</dbReference>
<dbReference type="CDD" id="cd00130">
    <property type="entry name" value="PAS"/>
    <property type="match status" value="1"/>
</dbReference>
<dbReference type="GO" id="GO:0004673">
    <property type="term" value="F:protein histidine kinase activity"/>
    <property type="evidence" value="ECO:0007669"/>
    <property type="project" value="UniProtKB-EC"/>
</dbReference>
<evidence type="ECO:0000256" key="2">
    <source>
        <dbReference type="ARBA" id="ARBA00012438"/>
    </source>
</evidence>
<feature type="region of interest" description="Disordered" evidence="6">
    <location>
        <begin position="245"/>
        <end position="382"/>
    </location>
</feature>
<evidence type="ECO:0000256" key="6">
    <source>
        <dbReference type="SAM" id="MobiDB-lite"/>
    </source>
</evidence>
<dbReference type="InterPro" id="IPR000700">
    <property type="entry name" value="PAS-assoc_C"/>
</dbReference>
<keyword evidence="9" id="KW-1185">Reference proteome</keyword>
<evidence type="ECO:0000313" key="8">
    <source>
        <dbReference type="EMBL" id="KAG0000689.1"/>
    </source>
</evidence>
<feature type="compositionally biased region" description="Low complexity" evidence="6">
    <location>
        <begin position="120"/>
        <end position="134"/>
    </location>
</feature>
<dbReference type="Gene3D" id="3.30.450.20">
    <property type="entry name" value="PAS domain"/>
    <property type="match status" value="1"/>
</dbReference>
<dbReference type="SUPFAM" id="SSF55785">
    <property type="entry name" value="PYP-like sensor domain (PAS domain)"/>
    <property type="match status" value="1"/>
</dbReference>
<feature type="region of interest" description="Disordered" evidence="6">
    <location>
        <begin position="147"/>
        <end position="168"/>
    </location>
</feature>
<proteinExistence type="predicted"/>
<dbReference type="Proteomes" id="UP000703661">
    <property type="component" value="Unassembled WGS sequence"/>
</dbReference>
<dbReference type="InterPro" id="IPR000014">
    <property type="entry name" value="PAS"/>
</dbReference>
<evidence type="ECO:0000256" key="5">
    <source>
        <dbReference type="ARBA" id="ARBA00022777"/>
    </source>
</evidence>
<dbReference type="PANTHER" id="PTHR43304:SF1">
    <property type="entry name" value="PAC DOMAIN-CONTAINING PROTEIN"/>
    <property type="match status" value="1"/>
</dbReference>
<evidence type="ECO:0000256" key="4">
    <source>
        <dbReference type="ARBA" id="ARBA00022679"/>
    </source>
</evidence>
<organism evidence="8 9">
    <name type="scientific">Entomortierella chlamydospora</name>
    <dbReference type="NCBI Taxonomy" id="101097"/>
    <lineage>
        <taxon>Eukaryota</taxon>
        <taxon>Fungi</taxon>
        <taxon>Fungi incertae sedis</taxon>
        <taxon>Mucoromycota</taxon>
        <taxon>Mortierellomycotina</taxon>
        <taxon>Mortierellomycetes</taxon>
        <taxon>Mortierellales</taxon>
        <taxon>Mortierellaceae</taxon>
        <taxon>Entomortierella</taxon>
    </lineage>
</organism>
<name>A0A9P6MHL8_9FUNG</name>
<protein>
    <recommendedName>
        <fullName evidence="2">histidine kinase</fullName>
        <ecNumber evidence="2">2.7.13.3</ecNumber>
    </recommendedName>
</protein>
<dbReference type="SMART" id="SM00086">
    <property type="entry name" value="PAC"/>
    <property type="match status" value="1"/>
</dbReference>
<feature type="region of interest" description="Disordered" evidence="6">
    <location>
        <begin position="631"/>
        <end position="678"/>
    </location>
</feature>
<feature type="domain" description="PAC" evidence="7">
    <location>
        <begin position="765"/>
        <end position="817"/>
    </location>
</feature>
<dbReference type="Pfam" id="PF08447">
    <property type="entry name" value="PAS_3"/>
    <property type="match status" value="1"/>
</dbReference>
<dbReference type="PROSITE" id="PS50113">
    <property type="entry name" value="PAC"/>
    <property type="match status" value="1"/>
</dbReference>
<dbReference type="InterPro" id="IPR035965">
    <property type="entry name" value="PAS-like_dom_sf"/>
</dbReference>
<dbReference type="InterPro" id="IPR052162">
    <property type="entry name" value="Sensor_kinase/Photoreceptor"/>
</dbReference>
<dbReference type="SMART" id="SM00091">
    <property type="entry name" value="PAS"/>
    <property type="match status" value="1"/>
</dbReference>
<reference evidence="8" key="1">
    <citation type="journal article" date="2020" name="Fungal Divers.">
        <title>Resolving the Mortierellaceae phylogeny through synthesis of multi-gene phylogenetics and phylogenomics.</title>
        <authorList>
            <person name="Vandepol N."/>
            <person name="Liber J."/>
            <person name="Desiro A."/>
            <person name="Na H."/>
            <person name="Kennedy M."/>
            <person name="Barry K."/>
            <person name="Grigoriev I.V."/>
            <person name="Miller A.N."/>
            <person name="O'Donnell K."/>
            <person name="Stajich J.E."/>
            <person name="Bonito G."/>
        </authorList>
    </citation>
    <scope>NUCLEOTIDE SEQUENCE</scope>
    <source>
        <strain evidence="8">NRRL 2769</strain>
    </source>
</reference>
<keyword evidence="4" id="KW-0808">Transferase</keyword>
<feature type="compositionally biased region" description="Polar residues" evidence="6">
    <location>
        <begin position="294"/>
        <end position="311"/>
    </location>
</feature>
<keyword evidence="3" id="KW-0597">Phosphoprotein</keyword>
<dbReference type="InterPro" id="IPR013655">
    <property type="entry name" value="PAS_fold_3"/>
</dbReference>
<feature type="compositionally biased region" description="Polar residues" evidence="6">
    <location>
        <begin position="643"/>
        <end position="662"/>
    </location>
</feature>
<feature type="region of interest" description="Disordered" evidence="6">
    <location>
        <begin position="516"/>
        <end position="579"/>
    </location>
</feature>
<feature type="compositionally biased region" description="Basic and acidic residues" evidence="6">
    <location>
        <begin position="96"/>
        <end position="110"/>
    </location>
</feature>
<sequence>MDSSSSRYDSEGSYFPPVESAKDRLHGNSTAYSKTGYADFVQGLNPTWSQSPTPSPNIIKEDPTINPFFFQPLTSYPAMDDDAFDPPDPTPESTEDDHSFSSEQFKETRNHVRSPPRPRPSTSTSQTPPSLPTSAFANSRSLIHLPLYRSTDHNNQRYMPSDVRSNRPPAMPIGIISLLSDQVPYPPEALDVLTELNPFLANQVTNALRLEEMVTRSSRWGDISSLSERSRVNEPFTESVLRKMKESNNDTATPRPNQTLNQTQDYRYSTSSDKQYTRSKQSSKRRSADPIAEKSSNNSDQKTPASQQSSKKPGRTKKTFGSDFSTSRAPQQVSSEGGNRSTNPSQNQRDPTKPPKSRAAESGTSATSERKQNTFNFLSPDLERLDQDASSLRGKQPETCFNLDSTTDEIHRRLNMLNLDVTGSATCPLAPQTKKMLGRHHSPRSSHSTDGSLSSSWSHDRRRTESSPSLADIEKLEDVDAMWQTLQMEGISSRTRSLPNTLIENEFDIPSSESPFLGSMHSISPSSVPKRHLFSTSKRSGVRRRRKSFKDQAKNHQSQLHPSDSPVPNSPYTPTTPGFPSLRPEILSGNSSFGAPALSSDPSPIASPAVHQSGVFNQEFPVIGLGLSHNRTESGNDRMPLSRQGSGYSLNSDDTSLASPSLQHEKHYAGRKNKKKNAAFSERTGVNPFPRTRLLRLIVDSIAHHVFTLSPQSGCLTWLNQRSLQYTGTPLTQLLHSPWTRILHDDDKATFQPLFKDCFDRGEMFNAQYRVRRFDGQYRWFLGRILPVRDCGGNIVHWFGTSTDIHDQKLAELQLNRQVELELNEKKYRLLAEAIPQIVFTATPQSGLTYANAKWFTYSGQVFEQASGLGFLDHV</sequence>
<dbReference type="PANTHER" id="PTHR43304">
    <property type="entry name" value="PHYTOCHROME-LIKE PROTEIN CPH1"/>
    <property type="match status" value="1"/>
</dbReference>
<evidence type="ECO:0000259" key="7">
    <source>
        <dbReference type="PROSITE" id="PS50113"/>
    </source>
</evidence>
<comment type="catalytic activity">
    <reaction evidence="1">
        <text>ATP + protein L-histidine = ADP + protein N-phospho-L-histidine.</text>
        <dbReference type="EC" id="2.7.13.3"/>
    </reaction>
</comment>
<feature type="compositionally biased region" description="Polar residues" evidence="6">
    <location>
        <begin position="322"/>
        <end position="349"/>
    </location>
</feature>
<gene>
    <name evidence="8" type="ORF">BGZ80_006321</name>
</gene>